<dbReference type="AlphaFoldDB" id="A0A4R6P343"/>
<keyword evidence="3 9" id="KW-0732">Signal</keyword>
<feature type="disulfide bond" description="Redox-active" evidence="8">
    <location>
        <begin position="52"/>
        <end position="55"/>
    </location>
</feature>
<dbReference type="GO" id="GO:0016491">
    <property type="term" value="F:oxidoreductase activity"/>
    <property type="evidence" value="ECO:0007669"/>
    <property type="project" value="InterPro"/>
</dbReference>
<dbReference type="PROSITE" id="PS51352">
    <property type="entry name" value="THIOREDOXIN_2"/>
    <property type="match status" value="1"/>
</dbReference>
<dbReference type="CDD" id="cd03019">
    <property type="entry name" value="DsbA_DsbA"/>
    <property type="match status" value="1"/>
</dbReference>
<keyword evidence="6" id="KW-0676">Redox-active center</keyword>
<evidence type="ECO:0000256" key="8">
    <source>
        <dbReference type="PIRSR" id="PIRSR001488-1"/>
    </source>
</evidence>
<evidence type="ECO:0000256" key="4">
    <source>
        <dbReference type="ARBA" id="ARBA00022764"/>
    </source>
</evidence>
<dbReference type="InterPro" id="IPR013766">
    <property type="entry name" value="Thioredoxin_domain"/>
</dbReference>
<evidence type="ECO:0000256" key="9">
    <source>
        <dbReference type="SAM" id="SignalP"/>
    </source>
</evidence>
<dbReference type="PIRSF" id="PIRSF001488">
    <property type="entry name" value="Tdi_protein"/>
    <property type="match status" value="1"/>
</dbReference>
<keyword evidence="5 7" id="KW-1015">Disulfide bond</keyword>
<dbReference type="InterPro" id="IPR050824">
    <property type="entry name" value="Thiol_disulfide_DsbA"/>
</dbReference>
<protein>
    <recommendedName>
        <fullName evidence="7">Thiol:disulfide interchange protein</fullName>
    </recommendedName>
</protein>
<comment type="similarity">
    <text evidence="2">Belongs to the thioredoxin family. DsbA subfamily.</text>
</comment>
<sequence>MRALTLFVSLLCLVSINAFANPQEFVEGTHYEVLDTPKTTQPEIVEYFSLYCMACFRFEPIANDLKSAFPKSFRKSHMSGLSPQANMGEKMTQAYALARFKNLAKQFNNIVFKTNFSDRNTIETTEHLITALEKAGINAEDAETGLNSFSIKARARQMDKEARDRNVRGTPTLIVNGKYKININGFRNSNNLSDDLVAAINMLLKK</sequence>
<dbReference type="PANTHER" id="PTHR35891:SF3">
    <property type="entry name" value="THIOL:DISULFIDE INTERCHANGE PROTEIN DSBL"/>
    <property type="match status" value="1"/>
</dbReference>
<dbReference type="PANTHER" id="PTHR35891">
    <property type="entry name" value="THIOL:DISULFIDE INTERCHANGE PROTEIN DSBA"/>
    <property type="match status" value="1"/>
</dbReference>
<feature type="signal peptide" evidence="9">
    <location>
        <begin position="1"/>
        <end position="20"/>
    </location>
</feature>
<organism evidence="11 12">
    <name type="scientific">Idiomarina aquatica</name>
    <dbReference type="NCBI Taxonomy" id="1327752"/>
    <lineage>
        <taxon>Bacteria</taxon>
        <taxon>Pseudomonadati</taxon>
        <taxon>Pseudomonadota</taxon>
        <taxon>Gammaproteobacteria</taxon>
        <taxon>Alteromonadales</taxon>
        <taxon>Idiomarinaceae</taxon>
        <taxon>Idiomarina</taxon>
    </lineage>
</organism>
<evidence type="ECO:0000313" key="11">
    <source>
        <dbReference type="EMBL" id="TDP31636.1"/>
    </source>
</evidence>
<reference evidence="11 12" key="1">
    <citation type="submission" date="2019-03" db="EMBL/GenBank/DDBJ databases">
        <title>Freshwater and sediment microbial communities from various areas in North America, analyzing microbe dynamics in response to fracking.</title>
        <authorList>
            <person name="Lamendella R."/>
        </authorList>
    </citation>
    <scope>NUCLEOTIDE SEQUENCE [LARGE SCALE GENOMIC DNA]</scope>
    <source>
        <strain evidence="11 12">18_TX</strain>
    </source>
</reference>
<dbReference type="InterPro" id="IPR036249">
    <property type="entry name" value="Thioredoxin-like_sf"/>
</dbReference>
<dbReference type="GO" id="GO:0042597">
    <property type="term" value="C:periplasmic space"/>
    <property type="evidence" value="ECO:0007669"/>
    <property type="project" value="UniProtKB-SubCell"/>
</dbReference>
<accession>A0A4R6P343</accession>
<evidence type="ECO:0000256" key="1">
    <source>
        <dbReference type="ARBA" id="ARBA00004418"/>
    </source>
</evidence>
<name>A0A4R6P343_9GAMM</name>
<dbReference type="InterPro" id="IPR023205">
    <property type="entry name" value="DsbA/DsbL"/>
</dbReference>
<dbReference type="Gene3D" id="3.40.30.10">
    <property type="entry name" value="Glutaredoxin"/>
    <property type="match status" value="1"/>
</dbReference>
<evidence type="ECO:0000256" key="6">
    <source>
        <dbReference type="ARBA" id="ARBA00023284"/>
    </source>
</evidence>
<feature type="chain" id="PRO_5020493886" description="Thiol:disulfide interchange protein" evidence="9">
    <location>
        <begin position="21"/>
        <end position="206"/>
    </location>
</feature>
<dbReference type="Pfam" id="PF01323">
    <property type="entry name" value="DSBA"/>
    <property type="match status" value="1"/>
</dbReference>
<evidence type="ECO:0000313" key="12">
    <source>
        <dbReference type="Proteomes" id="UP000295531"/>
    </source>
</evidence>
<dbReference type="InterPro" id="IPR001853">
    <property type="entry name" value="DSBA-like_thioredoxin_dom"/>
</dbReference>
<gene>
    <name evidence="11" type="ORF">DEU29_11237</name>
</gene>
<feature type="domain" description="Thioredoxin" evidence="10">
    <location>
        <begin position="12"/>
        <end position="205"/>
    </location>
</feature>
<dbReference type="Proteomes" id="UP000295531">
    <property type="component" value="Unassembled WGS sequence"/>
</dbReference>
<evidence type="ECO:0000259" key="10">
    <source>
        <dbReference type="PROSITE" id="PS51352"/>
    </source>
</evidence>
<dbReference type="EMBL" id="SNXI01000012">
    <property type="protein sequence ID" value="TDP31636.1"/>
    <property type="molecule type" value="Genomic_DNA"/>
</dbReference>
<keyword evidence="4 7" id="KW-0574">Periplasm</keyword>
<dbReference type="SUPFAM" id="SSF52833">
    <property type="entry name" value="Thioredoxin-like"/>
    <property type="match status" value="1"/>
</dbReference>
<evidence type="ECO:0000256" key="7">
    <source>
        <dbReference type="PIRNR" id="PIRNR001488"/>
    </source>
</evidence>
<evidence type="ECO:0000256" key="3">
    <source>
        <dbReference type="ARBA" id="ARBA00022729"/>
    </source>
</evidence>
<proteinExistence type="inferred from homology"/>
<dbReference type="OrthoDB" id="9784896at2"/>
<comment type="subcellular location">
    <subcellularLocation>
        <location evidence="1 7">Periplasm</location>
    </subcellularLocation>
</comment>
<evidence type="ECO:0000256" key="5">
    <source>
        <dbReference type="ARBA" id="ARBA00023157"/>
    </source>
</evidence>
<evidence type="ECO:0000256" key="2">
    <source>
        <dbReference type="ARBA" id="ARBA00005791"/>
    </source>
</evidence>
<dbReference type="RefSeq" id="WP_133540087.1">
    <property type="nucleotide sequence ID" value="NZ_SNXI01000012.1"/>
</dbReference>
<keyword evidence="12" id="KW-1185">Reference proteome</keyword>
<comment type="caution">
    <text evidence="11">The sequence shown here is derived from an EMBL/GenBank/DDBJ whole genome shotgun (WGS) entry which is preliminary data.</text>
</comment>